<keyword evidence="2" id="KW-0378">Hydrolase</keyword>
<dbReference type="Gene3D" id="3.75.10.10">
    <property type="entry name" value="L-arginine/glycine Amidinotransferase, Chain A"/>
    <property type="match status" value="1"/>
</dbReference>
<comment type="similarity">
    <text evidence="1">Belongs to the DDAH family.</text>
</comment>
<dbReference type="FunFam" id="3.75.10.10:FF:000004">
    <property type="entry name" value="N(G),N(G)-dimethylarginine dimethylaminohydrolase 1"/>
    <property type="match status" value="1"/>
</dbReference>
<dbReference type="SUPFAM" id="SSF55909">
    <property type="entry name" value="Pentein"/>
    <property type="match status" value="1"/>
</dbReference>
<accession>A0A671DYA0</accession>
<dbReference type="InterPro" id="IPR033199">
    <property type="entry name" value="DDAH-like"/>
</dbReference>
<reference evidence="3 4" key="1">
    <citation type="journal article" date="2015" name="Annu Rev Anim Biosci">
        <title>The Genome 10K Project: a way forward.</title>
        <authorList>
            <person name="Koepfli K.P."/>
            <person name="Paten B."/>
            <person name="O'Brien S.J."/>
            <person name="Koepfli K.P."/>
            <person name="Paten B."/>
            <person name="Antunes A."/>
            <person name="Belov K."/>
            <person name="Bustamante C."/>
            <person name="Castoe T.A."/>
            <person name="Clawson H."/>
            <person name="Crawford A.J."/>
            <person name="Diekhans M."/>
            <person name="Distel D."/>
            <person name="Durbin R."/>
            <person name="Earl D."/>
            <person name="Fujita M.K."/>
            <person name="Gamble T."/>
            <person name="Georges A."/>
            <person name="Gemmell N."/>
            <person name="Gilbert M.T."/>
            <person name="Graves J.M."/>
            <person name="Green R.E."/>
            <person name="Hickey G."/>
            <person name="Jarvis E.D."/>
            <person name="Johnson W."/>
            <person name="Komissarov A."/>
            <person name="Korf I."/>
            <person name="Kuhn R."/>
            <person name="Larkin D.M."/>
            <person name="Lewin H."/>
            <person name="Lopez J.V."/>
            <person name="Ma J."/>
            <person name="Marques-Bonet T."/>
            <person name="Miller W."/>
            <person name="Murphy R."/>
            <person name="Pevzner P."/>
            <person name="Shapiro B."/>
            <person name="Steiner C."/>
            <person name="Tamazian G."/>
            <person name="Venkatesh B."/>
            <person name="Wang J."/>
            <person name="Wayne R."/>
            <person name="Wiley E."/>
            <person name="Yang H."/>
            <person name="Zhang G."/>
            <person name="Haussler D."/>
            <person name="Ryder O."/>
            <person name="O'Brien S.J."/>
        </authorList>
    </citation>
    <scope>NUCLEOTIDE SEQUENCE</scope>
</reference>
<gene>
    <name evidence="3" type="primary">DDAH2</name>
</gene>
<proteinExistence type="inferred from homology"/>
<evidence type="ECO:0000256" key="1">
    <source>
        <dbReference type="ARBA" id="ARBA00008532"/>
    </source>
</evidence>
<keyword evidence="4" id="KW-1185">Reference proteome</keyword>
<protein>
    <submittedName>
        <fullName evidence="3">DDAH family member 2, ADMA-independent</fullName>
    </submittedName>
</protein>
<dbReference type="FunCoup" id="A0A671DYA0">
    <property type="interactions" value="905"/>
</dbReference>
<dbReference type="InParanoid" id="A0A671DYA0"/>
<dbReference type="GeneTree" id="ENSGT00940000160769"/>
<reference evidence="3 4" key="2">
    <citation type="journal article" date="2018" name="Annu Rev Anim Biosci">
        <title>Bat Biology, Genomes, and the Bat1K Project: To Generate Chromosome-Level Genomes for All Living Bat Species.</title>
        <authorList>
            <person name="Teeling E.C."/>
            <person name="Vernes S.C."/>
            <person name="Davalos L.M."/>
            <person name="Ray D.A."/>
            <person name="Gilbert M.T.P."/>
            <person name="Myers E."/>
        </authorList>
    </citation>
    <scope>NUCLEOTIDE SEQUENCE</scope>
</reference>
<evidence type="ECO:0000313" key="3">
    <source>
        <dbReference type="Ensembl" id="ENSRFEP00010003252.1"/>
    </source>
</evidence>
<dbReference type="PANTHER" id="PTHR12737">
    <property type="entry name" value="DIMETHYLARGININE DIMETHYLAMINOHYDROLASE"/>
    <property type="match status" value="1"/>
</dbReference>
<sequence>MGTPGEGLGRCSHALIRGVPESLASGEGAGAGIPALDLAKAQREHGVLGGKLRQRLGLQLLELPPEESLPLGPLLGDTAVIQGDTALITRPWSPARRPEVDGVRKALQDLGLRIVEMGDENATLDGTDVLFTGREFFVGLSKWTNHRGAEIVADTFRDFAVSTVPVSSSSHLRGFCGMGGPRTVVAGSSEAAQKAVRAMAVLTDHPYASLTLPDDAAADCLFLRPGLPGVPPFLLHRGGGDLPNSQEVREGRGSIPNNNQRKESQAFLVGGRRGAFSRSPGGTALSWRQRGGPGCGLRVSLLSPTPCPPCRHYRSSPMSPWYLCPAQNWRRQAQGSAPSAWSSAHGPTAEGLVLWSWLARGRAA</sequence>
<dbReference type="GO" id="GO:0005739">
    <property type="term" value="C:mitochondrion"/>
    <property type="evidence" value="ECO:0007669"/>
    <property type="project" value="Ensembl"/>
</dbReference>
<dbReference type="AlphaFoldDB" id="A0A671DYA0"/>
<dbReference type="Ensembl" id="ENSRFET00010003566.1">
    <property type="protein sequence ID" value="ENSRFEP00010003252.1"/>
    <property type="gene ID" value="ENSRFEG00010002300.1"/>
</dbReference>
<organism evidence="3 4">
    <name type="scientific">Rhinolophus ferrumequinum</name>
    <name type="common">Greater horseshoe bat</name>
    <dbReference type="NCBI Taxonomy" id="59479"/>
    <lineage>
        <taxon>Eukaryota</taxon>
        <taxon>Metazoa</taxon>
        <taxon>Chordata</taxon>
        <taxon>Craniata</taxon>
        <taxon>Vertebrata</taxon>
        <taxon>Euteleostomi</taxon>
        <taxon>Mammalia</taxon>
        <taxon>Eutheria</taxon>
        <taxon>Laurasiatheria</taxon>
        <taxon>Chiroptera</taxon>
        <taxon>Yinpterochiroptera</taxon>
        <taxon>Rhinolophoidea</taxon>
        <taxon>Rhinolophidae</taxon>
        <taxon>Rhinolophinae</taxon>
        <taxon>Rhinolophus</taxon>
    </lineage>
</organism>
<evidence type="ECO:0000256" key="2">
    <source>
        <dbReference type="ARBA" id="ARBA00022801"/>
    </source>
</evidence>
<reference evidence="3" key="4">
    <citation type="submission" date="2025-08" db="UniProtKB">
        <authorList>
            <consortium name="Ensembl"/>
        </authorList>
    </citation>
    <scope>IDENTIFICATION</scope>
</reference>
<dbReference type="GO" id="GO:0016787">
    <property type="term" value="F:hydrolase activity"/>
    <property type="evidence" value="ECO:0007669"/>
    <property type="project" value="UniProtKB-KW"/>
</dbReference>
<dbReference type="Proteomes" id="UP000472240">
    <property type="component" value="Chromosome 3"/>
</dbReference>
<reference evidence="3" key="5">
    <citation type="submission" date="2025-09" db="UniProtKB">
        <authorList>
            <consortium name="Ensembl"/>
        </authorList>
    </citation>
    <scope>IDENTIFICATION</scope>
</reference>
<dbReference type="OMA" id="KNVCSMG"/>
<evidence type="ECO:0000313" key="4">
    <source>
        <dbReference type="Proteomes" id="UP000472240"/>
    </source>
</evidence>
<dbReference type="PANTHER" id="PTHR12737:SF16">
    <property type="entry name" value="N(G),N(G)-DIMETHYLARGININE DIMETHYLAMINOHYDROLASE 2"/>
    <property type="match status" value="1"/>
</dbReference>
<reference evidence="4" key="3">
    <citation type="submission" date="2018-12" db="EMBL/GenBank/DDBJ databases">
        <title>G10K-VGP greater horseshoe bat female genome, primary haplotype.</title>
        <authorList>
            <person name="Teeling E."/>
            <person name="Myers G."/>
            <person name="Vernes S."/>
            <person name="Pippel M."/>
            <person name="Winkler S."/>
            <person name="Fedrigo O."/>
            <person name="Rhie A."/>
            <person name="Koren S."/>
            <person name="Phillippy A."/>
            <person name="Lewin H."/>
            <person name="Damas J."/>
            <person name="Howe K."/>
            <person name="Mountcastle J."/>
            <person name="Jarvis E.D."/>
        </authorList>
    </citation>
    <scope>NUCLEOTIDE SEQUENCE [LARGE SCALE GENOMIC DNA]</scope>
</reference>
<name>A0A671DYA0_RHIFE</name>